<dbReference type="EMBL" id="ML210147">
    <property type="protein sequence ID" value="TFK29857.1"/>
    <property type="molecule type" value="Genomic_DNA"/>
</dbReference>
<evidence type="ECO:0000313" key="1">
    <source>
        <dbReference type="EMBL" id="TFK29857.1"/>
    </source>
</evidence>
<reference evidence="1 2" key="1">
    <citation type="journal article" date="2019" name="Nat. Ecol. Evol.">
        <title>Megaphylogeny resolves global patterns of mushroom evolution.</title>
        <authorList>
            <person name="Varga T."/>
            <person name="Krizsan K."/>
            <person name="Foldi C."/>
            <person name="Dima B."/>
            <person name="Sanchez-Garcia M."/>
            <person name="Sanchez-Ramirez S."/>
            <person name="Szollosi G.J."/>
            <person name="Szarkandi J.G."/>
            <person name="Papp V."/>
            <person name="Albert L."/>
            <person name="Andreopoulos W."/>
            <person name="Angelini C."/>
            <person name="Antonin V."/>
            <person name="Barry K.W."/>
            <person name="Bougher N.L."/>
            <person name="Buchanan P."/>
            <person name="Buyck B."/>
            <person name="Bense V."/>
            <person name="Catcheside P."/>
            <person name="Chovatia M."/>
            <person name="Cooper J."/>
            <person name="Damon W."/>
            <person name="Desjardin D."/>
            <person name="Finy P."/>
            <person name="Geml J."/>
            <person name="Haridas S."/>
            <person name="Hughes K."/>
            <person name="Justo A."/>
            <person name="Karasinski D."/>
            <person name="Kautmanova I."/>
            <person name="Kiss B."/>
            <person name="Kocsube S."/>
            <person name="Kotiranta H."/>
            <person name="LaButti K.M."/>
            <person name="Lechner B.E."/>
            <person name="Liimatainen K."/>
            <person name="Lipzen A."/>
            <person name="Lukacs Z."/>
            <person name="Mihaltcheva S."/>
            <person name="Morgado L.N."/>
            <person name="Niskanen T."/>
            <person name="Noordeloos M.E."/>
            <person name="Ohm R.A."/>
            <person name="Ortiz-Santana B."/>
            <person name="Ovrebo C."/>
            <person name="Racz N."/>
            <person name="Riley R."/>
            <person name="Savchenko A."/>
            <person name="Shiryaev A."/>
            <person name="Soop K."/>
            <person name="Spirin V."/>
            <person name="Szebenyi C."/>
            <person name="Tomsovsky M."/>
            <person name="Tulloss R.E."/>
            <person name="Uehling J."/>
            <person name="Grigoriev I.V."/>
            <person name="Vagvolgyi C."/>
            <person name="Papp T."/>
            <person name="Martin F.M."/>
            <person name="Miettinen O."/>
            <person name="Hibbett D.S."/>
            <person name="Nagy L.G."/>
        </authorList>
    </citation>
    <scope>NUCLEOTIDE SEQUENCE [LARGE SCALE GENOMIC DNA]</scope>
    <source>
        <strain evidence="1 2">CBS 121175</strain>
    </source>
</reference>
<dbReference type="PANTHER" id="PTHR14614">
    <property type="entry name" value="HEPATOCELLULAR CARCINOMA-ASSOCIATED ANTIGEN"/>
    <property type="match status" value="1"/>
</dbReference>
<dbReference type="SUPFAM" id="SSF53335">
    <property type="entry name" value="S-adenosyl-L-methionine-dependent methyltransferases"/>
    <property type="match status" value="1"/>
</dbReference>
<gene>
    <name evidence="1" type="ORF">FA15DRAFT_581313</name>
</gene>
<dbReference type="Pfam" id="PF10294">
    <property type="entry name" value="Methyltransf_16"/>
    <property type="match status" value="1"/>
</dbReference>
<dbReference type="GO" id="GO:0008757">
    <property type="term" value="F:S-adenosylmethionine-dependent methyltransferase activity"/>
    <property type="evidence" value="ECO:0007669"/>
    <property type="project" value="UniProtKB-ARBA"/>
</dbReference>
<dbReference type="PANTHER" id="PTHR14614:SF162">
    <property type="entry name" value="EXPRESSED PROTEIN"/>
    <property type="match status" value="1"/>
</dbReference>
<dbReference type="GO" id="GO:0005634">
    <property type="term" value="C:nucleus"/>
    <property type="evidence" value="ECO:0007669"/>
    <property type="project" value="TreeGrafter"/>
</dbReference>
<dbReference type="STRING" id="230819.A0A5C3LAH3"/>
<dbReference type="OrthoDB" id="194386at2759"/>
<proteinExistence type="predicted"/>
<dbReference type="Gene3D" id="3.40.50.150">
    <property type="entry name" value="Vaccinia Virus protein VP39"/>
    <property type="match status" value="1"/>
</dbReference>
<sequence>MALPAHATKHLPLLAYPFAHSTFYLTQTADGAHNGTALWLAGQCLAFYLAHLRPNPSTAIELGSGVGLTALALASLGWDVLATDIHQVVSAVLSKNISHNLHAASGRLQIRELDWSVEPEKWNWNNPVSVTAASSTRPLAEPGLQPPFDLIFSADTVYSPDLVTPLLRTFSALSSASHALSGRHPLILLCVERRDPALLDRLLAEARQLWNFTVHRVPRTKLAKCIEKSGVQWDKEDWEGVEIWKLRLS</sequence>
<dbReference type="Proteomes" id="UP000307440">
    <property type="component" value="Unassembled WGS sequence"/>
</dbReference>
<dbReference type="InterPro" id="IPR029063">
    <property type="entry name" value="SAM-dependent_MTases_sf"/>
</dbReference>
<name>A0A5C3LAH3_COPMA</name>
<dbReference type="GO" id="GO:0005737">
    <property type="term" value="C:cytoplasm"/>
    <property type="evidence" value="ECO:0007669"/>
    <property type="project" value="TreeGrafter"/>
</dbReference>
<evidence type="ECO:0000313" key="2">
    <source>
        <dbReference type="Proteomes" id="UP000307440"/>
    </source>
</evidence>
<keyword evidence="2" id="KW-1185">Reference proteome</keyword>
<dbReference type="InterPro" id="IPR019410">
    <property type="entry name" value="Methyltransf_16"/>
</dbReference>
<accession>A0A5C3LAH3</accession>
<protein>
    <submittedName>
        <fullName evidence="1">Uncharacterized protein</fullName>
    </submittedName>
</protein>
<dbReference type="AlphaFoldDB" id="A0A5C3LAH3"/>
<organism evidence="1 2">
    <name type="scientific">Coprinopsis marcescibilis</name>
    <name type="common">Agaric fungus</name>
    <name type="synonym">Psathyrella marcescibilis</name>
    <dbReference type="NCBI Taxonomy" id="230819"/>
    <lineage>
        <taxon>Eukaryota</taxon>
        <taxon>Fungi</taxon>
        <taxon>Dikarya</taxon>
        <taxon>Basidiomycota</taxon>
        <taxon>Agaricomycotina</taxon>
        <taxon>Agaricomycetes</taxon>
        <taxon>Agaricomycetidae</taxon>
        <taxon>Agaricales</taxon>
        <taxon>Agaricineae</taxon>
        <taxon>Psathyrellaceae</taxon>
        <taxon>Coprinopsis</taxon>
    </lineage>
</organism>